<evidence type="ECO:0000313" key="3">
    <source>
        <dbReference type="Proteomes" id="UP000596661"/>
    </source>
</evidence>
<dbReference type="InterPro" id="IPR017451">
    <property type="entry name" value="F-box-assoc_interact_dom"/>
</dbReference>
<dbReference type="InterPro" id="IPR036047">
    <property type="entry name" value="F-box-like_dom_sf"/>
</dbReference>
<dbReference type="Pfam" id="PF08268">
    <property type="entry name" value="FBA_3"/>
    <property type="match status" value="1"/>
</dbReference>
<evidence type="ECO:0000259" key="1">
    <source>
        <dbReference type="SMART" id="SM00256"/>
    </source>
</evidence>
<dbReference type="InterPro" id="IPR050796">
    <property type="entry name" value="SCF_F-box_component"/>
</dbReference>
<dbReference type="Pfam" id="PF00646">
    <property type="entry name" value="F-box"/>
    <property type="match status" value="1"/>
</dbReference>
<accession>A0A803QXC3</accession>
<dbReference type="SUPFAM" id="SSF81383">
    <property type="entry name" value="F-box domain"/>
    <property type="match status" value="1"/>
</dbReference>
<dbReference type="PANTHER" id="PTHR31672:SF13">
    <property type="entry name" value="F-BOX PROTEIN CPR30-LIKE"/>
    <property type="match status" value="1"/>
</dbReference>
<protein>
    <recommendedName>
        <fullName evidence="1">F-box domain-containing protein</fullName>
    </recommendedName>
</protein>
<dbReference type="OrthoDB" id="1154383at2759"/>
<dbReference type="InterPro" id="IPR001810">
    <property type="entry name" value="F-box_dom"/>
</dbReference>
<dbReference type="EnsemblPlants" id="novel_model_2546_5bd9a17a">
    <property type="protein sequence ID" value="cds.novel_model_2546_5bd9a17a"/>
    <property type="gene ID" value="novel_gene_1374_5bd9a17a"/>
</dbReference>
<dbReference type="EMBL" id="UZAU01000247">
    <property type="status" value="NOT_ANNOTATED_CDS"/>
    <property type="molecule type" value="Genomic_DNA"/>
</dbReference>
<dbReference type="NCBIfam" id="TIGR01640">
    <property type="entry name" value="F_box_assoc_1"/>
    <property type="match status" value="1"/>
</dbReference>
<evidence type="ECO:0000313" key="2">
    <source>
        <dbReference type="EnsemblPlants" id="cds.novel_model_2546_5bd9a17a"/>
    </source>
</evidence>
<proteinExistence type="predicted"/>
<reference evidence="2" key="2">
    <citation type="submission" date="2021-03" db="UniProtKB">
        <authorList>
            <consortium name="EnsemblPlants"/>
        </authorList>
    </citation>
    <scope>IDENTIFICATION</scope>
</reference>
<keyword evidence="3" id="KW-1185">Reference proteome</keyword>
<dbReference type="PANTHER" id="PTHR31672">
    <property type="entry name" value="BNACNNG10540D PROTEIN"/>
    <property type="match status" value="1"/>
</dbReference>
<sequence>MADCNSKSKIGSSSNVSAGLSYEIIEEIISRLDAKSVIRLKCLSKHWFSRISELSFMDAHHKNQVHRTLLGFSLECSNDDIHSVGGIVMRGSIRSSENFDEISSIEFPVCRRNVEFVGSDNGVICLVEEDHNEVYLWNPAIEMGKHRKLPPSPYAPSRGRKYSMHTLYGFGYERLTNDFKVVAASYGDKQCCSFFQRGEQVAVYGLKNNSWKTMLMPDIFASYAHNDSDNDDNCPKVFTVEKESVVVSGSIHWSIYYSRRYEGVDYYYGVVAFDLSSEEFKLIKLPSSFKYKDSPFPQIFNMRDCLSLLTFNYSTKIEIWVMKEYGVWDSWTKHLSLGSSQINLFQIWPLGVSHNGNLLLSKRIVDEPSLDESSPSTDFRTLSFYDPKSRRVQYIGRQERGSNFATYAESIFLS</sequence>
<dbReference type="AlphaFoldDB" id="A0A803QXC3"/>
<feature type="domain" description="F-box" evidence="1">
    <location>
        <begin position="20"/>
        <end position="60"/>
    </location>
</feature>
<name>A0A803QXC3_CANSA</name>
<organism evidence="2 3">
    <name type="scientific">Cannabis sativa</name>
    <name type="common">Hemp</name>
    <name type="synonym">Marijuana</name>
    <dbReference type="NCBI Taxonomy" id="3483"/>
    <lineage>
        <taxon>Eukaryota</taxon>
        <taxon>Viridiplantae</taxon>
        <taxon>Streptophyta</taxon>
        <taxon>Embryophyta</taxon>
        <taxon>Tracheophyta</taxon>
        <taxon>Spermatophyta</taxon>
        <taxon>Magnoliopsida</taxon>
        <taxon>eudicotyledons</taxon>
        <taxon>Gunneridae</taxon>
        <taxon>Pentapetalae</taxon>
        <taxon>rosids</taxon>
        <taxon>fabids</taxon>
        <taxon>Rosales</taxon>
        <taxon>Cannabaceae</taxon>
        <taxon>Cannabis</taxon>
    </lineage>
</organism>
<dbReference type="SMART" id="SM00256">
    <property type="entry name" value="FBOX"/>
    <property type="match status" value="1"/>
</dbReference>
<dbReference type="Gramene" id="novel_model_2546_5bd9a17a">
    <property type="protein sequence ID" value="cds.novel_model_2546_5bd9a17a"/>
    <property type="gene ID" value="novel_gene_1374_5bd9a17a"/>
</dbReference>
<reference evidence="2" key="1">
    <citation type="submission" date="2018-11" db="EMBL/GenBank/DDBJ databases">
        <authorList>
            <person name="Grassa J C."/>
        </authorList>
    </citation>
    <scope>NUCLEOTIDE SEQUENCE [LARGE SCALE GENOMIC DNA]</scope>
</reference>
<dbReference type="Proteomes" id="UP000596661">
    <property type="component" value="Chromosome 3"/>
</dbReference>
<dbReference type="InterPro" id="IPR013187">
    <property type="entry name" value="F-box-assoc_dom_typ3"/>
</dbReference>